<organism evidence="2">
    <name type="scientific">uncultured Caudovirales phage</name>
    <dbReference type="NCBI Taxonomy" id="2100421"/>
    <lineage>
        <taxon>Viruses</taxon>
        <taxon>Duplodnaviria</taxon>
        <taxon>Heunggongvirae</taxon>
        <taxon>Uroviricota</taxon>
        <taxon>Caudoviricetes</taxon>
        <taxon>Peduoviridae</taxon>
        <taxon>Maltschvirus</taxon>
        <taxon>Maltschvirus maltsch</taxon>
    </lineage>
</organism>
<reference evidence="2" key="1">
    <citation type="submission" date="2020-05" db="EMBL/GenBank/DDBJ databases">
        <authorList>
            <person name="Chiriac C."/>
            <person name="Salcher M."/>
            <person name="Ghai R."/>
            <person name="Kavagutti S V."/>
        </authorList>
    </citation>
    <scope>NUCLEOTIDE SEQUENCE</scope>
</reference>
<accession>A0A6J5RSQ3</accession>
<evidence type="ECO:0000256" key="1">
    <source>
        <dbReference type="SAM" id="MobiDB-lite"/>
    </source>
</evidence>
<feature type="compositionally biased region" description="Low complexity" evidence="1">
    <location>
        <begin position="1"/>
        <end position="19"/>
    </location>
</feature>
<protein>
    <submittedName>
        <fullName evidence="2">Uncharacterized protein</fullName>
    </submittedName>
</protein>
<dbReference type="EMBL" id="LR797294">
    <property type="protein sequence ID" value="CAB4200345.1"/>
    <property type="molecule type" value="Genomic_DNA"/>
</dbReference>
<name>A0A6J5RSQ3_9CAUD</name>
<proteinExistence type="predicted"/>
<sequence length="308" mass="31580">MTTNSAASALSGAPAAPAAAPAPAPAPAGDAGASAISAAAAAAAPAPAPTGDKWYSGIADEGVRTWAEAKGFQDPAAVAQSAYNLEKLIGFDKAGKTVVIPDENSSPETRQAFLTKMGVPETADGYKLPVPAGQTDAFAKEASGWFHEQGISAKAAEGLTTKFNEYAAQAQALQQQEFAVRSEQEFTGLKSEWGAAYDQNLELGKRAAMQFIPGTPEERSATLQSLEQSLGTGKLLKLMASIGSGLGEHKLMGGEAGGGAMTPAQANQRIAELKSNKDWSSAYLSGDKTKAKELTDLIMMANAGASNG</sequence>
<feature type="region of interest" description="Disordered" evidence="1">
    <location>
        <begin position="1"/>
        <end position="31"/>
    </location>
</feature>
<gene>
    <name evidence="2" type="ORF">UFOVP1356_36</name>
</gene>
<evidence type="ECO:0000313" key="2">
    <source>
        <dbReference type="EMBL" id="CAB4200345.1"/>
    </source>
</evidence>